<keyword evidence="2" id="KW-0408">Iron</keyword>
<dbReference type="Pfam" id="PF00067">
    <property type="entry name" value="p450"/>
    <property type="match status" value="2"/>
</dbReference>
<protein>
    <submittedName>
        <fullName evidence="3">Cytochrome P450</fullName>
    </submittedName>
</protein>
<dbReference type="CDD" id="cd11035">
    <property type="entry name" value="P450cam-like"/>
    <property type="match status" value="1"/>
</dbReference>
<proteinExistence type="inferred from homology"/>
<keyword evidence="4" id="KW-1185">Reference proteome</keyword>
<dbReference type="PANTHER" id="PTHR46696">
    <property type="entry name" value="P450, PUTATIVE (EUROFUNG)-RELATED"/>
    <property type="match status" value="1"/>
</dbReference>
<dbReference type="Proteomes" id="UP000031338">
    <property type="component" value="Unassembled WGS sequence"/>
</dbReference>
<dbReference type="SUPFAM" id="SSF48264">
    <property type="entry name" value="Cytochrome P450"/>
    <property type="match status" value="1"/>
</dbReference>
<dbReference type="PRINTS" id="PR00385">
    <property type="entry name" value="P450"/>
</dbReference>
<dbReference type="InterPro" id="IPR002397">
    <property type="entry name" value="Cyt_P450_B"/>
</dbReference>
<dbReference type="GO" id="GO:0005506">
    <property type="term" value="F:iron ion binding"/>
    <property type="evidence" value="ECO:0007669"/>
    <property type="project" value="InterPro"/>
</dbReference>
<reference evidence="3 4" key="1">
    <citation type="submission" date="2014-10" db="EMBL/GenBank/DDBJ databases">
        <title>Draft genome sequence of Novosphingobium subterraneum DSM 12447.</title>
        <authorList>
            <person name="Gan H.M."/>
            <person name="Gan H.Y."/>
            <person name="Savka M.A."/>
        </authorList>
    </citation>
    <scope>NUCLEOTIDE SEQUENCE [LARGE SCALE GENOMIC DNA]</scope>
    <source>
        <strain evidence="3 4">DSM 12447</strain>
    </source>
</reference>
<evidence type="ECO:0000313" key="3">
    <source>
        <dbReference type="EMBL" id="KHS43887.1"/>
    </source>
</evidence>
<dbReference type="InterPro" id="IPR017972">
    <property type="entry name" value="Cyt_P450_CS"/>
</dbReference>
<name>A0A0B9A3H6_9SPHN</name>
<organism evidence="3 4">
    <name type="scientific">Novosphingobium subterraneum</name>
    <dbReference type="NCBI Taxonomy" id="48936"/>
    <lineage>
        <taxon>Bacteria</taxon>
        <taxon>Pseudomonadati</taxon>
        <taxon>Pseudomonadota</taxon>
        <taxon>Alphaproteobacteria</taxon>
        <taxon>Sphingomonadales</taxon>
        <taxon>Sphingomonadaceae</taxon>
        <taxon>Novosphingobium</taxon>
    </lineage>
</organism>
<dbReference type="PANTHER" id="PTHR46696:SF6">
    <property type="entry name" value="P450, PUTATIVE (EUROFUNG)-RELATED"/>
    <property type="match status" value="1"/>
</dbReference>
<dbReference type="EMBL" id="JRVC01000020">
    <property type="protein sequence ID" value="KHS43887.1"/>
    <property type="molecule type" value="Genomic_DNA"/>
</dbReference>
<dbReference type="Gene3D" id="1.10.630.10">
    <property type="entry name" value="Cytochrome P450"/>
    <property type="match status" value="1"/>
</dbReference>
<evidence type="ECO:0000256" key="2">
    <source>
        <dbReference type="RuleBase" id="RU000461"/>
    </source>
</evidence>
<dbReference type="AlphaFoldDB" id="A0A0B9A3H6"/>
<keyword evidence="2" id="KW-0479">Metal-binding</keyword>
<keyword evidence="2" id="KW-0503">Monooxygenase</keyword>
<dbReference type="PROSITE" id="PS00086">
    <property type="entry name" value="CYTOCHROME_P450"/>
    <property type="match status" value="1"/>
</dbReference>
<evidence type="ECO:0000256" key="1">
    <source>
        <dbReference type="ARBA" id="ARBA00010617"/>
    </source>
</evidence>
<dbReference type="PATRIC" id="fig|48936.3.peg.3536"/>
<dbReference type="InterPro" id="IPR001128">
    <property type="entry name" value="Cyt_P450"/>
</dbReference>
<dbReference type="STRING" id="48936.NJ75_03507"/>
<comment type="similarity">
    <text evidence="1 2">Belongs to the cytochrome P450 family.</text>
</comment>
<keyword evidence="2" id="KW-0560">Oxidoreductase</keyword>
<dbReference type="RefSeq" id="WP_039336830.1">
    <property type="nucleotide sequence ID" value="NZ_JRVC01000020.1"/>
</dbReference>
<dbReference type="PRINTS" id="PR00359">
    <property type="entry name" value="BP450"/>
</dbReference>
<dbReference type="InterPro" id="IPR036396">
    <property type="entry name" value="Cyt_P450_sf"/>
</dbReference>
<dbReference type="GO" id="GO:0016705">
    <property type="term" value="F:oxidoreductase activity, acting on paired donors, with incorporation or reduction of molecular oxygen"/>
    <property type="evidence" value="ECO:0007669"/>
    <property type="project" value="InterPro"/>
</dbReference>
<accession>A0A0B9A3H6</accession>
<sequence length="399" mass="44034">MQRPSHVPADRVVDIDIYLPPGLEAQGFHRAWSALSADNPAVVWTPRNEGHWIALGGEALQEVQSDPERFSSRVIVLPKSVGEMHGLIPTTIDPPEHRPYRQLLNAHLNPGAIRGLSESIRQTAIDLIDSFAHKGHCNFTADYAEQFPIRVFMALVGIDAAEAPKIRHWAECMTRPGMDMTFDEAKAVFFDYVGPLVDARRERPGEDMISAMLHADLGEGRTLSRDEALSIVTQVLIAGLDTVVNVLGFIMRELAENPALRADLKQRGSDIAPVVHELFRRFGLVSIAREVRHDIADFHGVALKAGDMIAIPTQVHGLDPRVNPDPLAIDPARKRARHSTFGSGPHMCPGQELARKEVAITLEEWLKRIPDFALGEGSDLSPVPGIVGALRRVELVWTL</sequence>
<evidence type="ECO:0000313" key="4">
    <source>
        <dbReference type="Proteomes" id="UP000031338"/>
    </source>
</evidence>
<comment type="caution">
    <text evidence="3">The sequence shown here is derived from an EMBL/GenBank/DDBJ whole genome shotgun (WGS) entry which is preliminary data.</text>
</comment>
<dbReference type="GO" id="GO:0004497">
    <property type="term" value="F:monooxygenase activity"/>
    <property type="evidence" value="ECO:0007669"/>
    <property type="project" value="UniProtKB-KW"/>
</dbReference>
<dbReference type="GO" id="GO:0020037">
    <property type="term" value="F:heme binding"/>
    <property type="evidence" value="ECO:0007669"/>
    <property type="project" value="InterPro"/>
</dbReference>
<keyword evidence="2" id="KW-0349">Heme</keyword>
<gene>
    <name evidence="3" type="ORF">NJ75_03507</name>
</gene>